<evidence type="ECO:0008006" key="4">
    <source>
        <dbReference type="Google" id="ProtNLM"/>
    </source>
</evidence>
<gene>
    <name evidence="2" type="ORF">GCM10008957_13070</name>
</gene>
<evidence type="ECO:0000256" key="1">
    <source>
        <dbReference type="SAM" id="SignalP"/>
    </source>
</evidence>
<dbReference type="AlphaFoldDB" id="A0A918F3N8"/>
<name>A0A918F3N8_9DEIO</name>
<protein>
    <recommendedName>
        <fullName evidence="4">Outer membrane protein beta-barrel domain-containing protein</fullName>
    </recommendedName>
</protein>
<reference evidence="2" key="2">
    <citation type="submission" date="2020-09" db="EMBL/GenBank/DDBJ databases">
        <authorList>
            <person name="Sun Q."/>
            <person name="Ohkuma M."/>
        </authorList>
    </citation>
    <scope>NUCLEOTIDE SEQUENCE</scope>
    <source>
        <strain evidence="2">JCM 31311</strain>
    </source>
</reference>
<feature type="signal peptide" evidence="1">
    <location>
        <begin position="1"/>
        <end position="21"/>
    </location>
</feature>
<accession>A0A918F3N8</accession>
<sequence length="156" mass="15598">MKKILFGMTTLALASATPALAANYIGGSIGSGLTVHYQSDLGAGSAIRYGLNLSFFGLSSSGLTLGGGVDYLTPISGQNFGGLSPYYGFGLDAGVYLGGGSAVSIYPHVLAGLKYNVSAPLSVFAELNAGPSITVGSGTGIGFGYGGRIGLNYQLP</sequence>
<keyword evidence="3" id="KW-1185">Reference proteome</keyword>
<comment type="caution">
    <text evidence="2">The sequence shown here is derived from an EMBL/GenBank/DDBJ whole genome shotgun (WGS) entry which is preliminary data.</text>
</comment>
<feature type="chain" id="PRO_5037916367" description="Outer membrane protein beta-barrel domain-containing protein" evidence="1">
    <location>
        <begin position="22"/>
        <end position="156"/>
    </location>
</feature>
<dbReference type="Proteomes" id="UP000603865">
    <property type="component" value="Unassembled WGS sequence"/>
</dbReference>
<evidence type="ECO:0000313" key="3">
    <source>
        <dbReference type="Proteomes" id="UP000603865"/>
    </source>
</evidence>
<evidence type="ECO:0000313" key="2">
    <source>
        <dbReference type="EMBL" id="GGR01658.1"/>
    </source>
</evidence>
<proteinExistence type="predicted"/>
<organism evidence="2 3">
    <name type="scientific">Deinococcus ruber</name>
    <dbReference type="NCBI Taxonomy" id="1848197"/>
    <lineage>
        <taxon>Bacteria</taxon>
        <taxon>Thermotogati</taxon>
        <taxon>Deinococcota</taxon>
        <taxon>Deinococci</taxon>
        <taxon>Deinococcales</taxon>
        <taxon>Deinococcaceae</taxon>
        <taxon>Deinococcus</taxon>
    </lineage>
</organism>
<dbReference type="RefSeq" id="WP_189088735.1">
    <property type="nucleotide sequence ID" value="NZ_BMQL01000005.1"/>
</dbReference>
<keyword evidence="1" id="KW-0732">Signal</keyword>
<dbReference type="EMBL" id="BMQL01000005">
    <property type="protein sequence ID" value="GGR01658.1"/>
    <property type="molecule type" value="Genomic_DNA"/>
</dbReference>
<reference evidence="2" key="1">
    <citation type="journal article" date="2014" name="Int. J. Syst. Evol. Microbiol.">
        <title>Complete genome sequence of Corynebacterium casei LMG S-19264T (=DSM 44701T), isolated from a smear-ripened cheese.</title>
        <authorList>
            <consortium name="US DOE Joint Genome Institute (JGI-PGF)"/>
            <person name="Walter F."/>
            <person name="Albersmeier A."/>
            <person name="Kalinowski J."/>
            <person name="Ruckert C."/>
        </authorList>
    </citation>
    <scope>NUCLEOTIDE SEQUENCE</scope>
    <source>
        <strain evidence="2">JCM 31311</strain>
    </source>
</reference>